<reference evidence="1" key="1">
    <citation type="submission" date="2020-05" db="EMBL/GenBank/DDBJ databases">
        <authorList>
            <person name="Chiriac C."/>
            <person name="Salcher M."/>
            <person name="Ghai R."/>
            <person name="Kavagutti S V."/>
        </authorList>
    </citation>
    <scope>NUCLEOTIDE SEQUENCE</scope>
</reference>
<gene>
    <name evidence="1" type="ORF">UFOPK3339_00530</name>
</gene>
<organism evidence="1">
    <name type="scientific">freshwater metagenome</name>
    <dbReference type="NCBI Taxonomy" id="449393"/>
    <lineage>
        <taxon>unclassified sequences</taxon>
        <taxon>metagenomes</taxon>
        <taxon>ecological metagenomes</taxon>
    </lineage>
</organism>
<name>A0A6J7D3H2_9ZZZZ</name>
<dbReference type="EMBL" id="CAFBLF010000063">
    <property type="protein sequence ID" value="CAB4863628.1"/>
    <property type="molecule type" value="Genomic_DNA"/>
</dbReference>
<sequence length="72" mass="7211">MLSRVRSGESVGGSLTKTSSPAAAICFDDNAANKAASSMIPPRLALTIRSVGFAFANCAAPISPVVSAVLGM</sequence>
<protein>
    <submittedName>
        <fullName evidence="1">Unannotated protein</fullName>
    </submittedName>
</protein>
<proteinExistence type="predicted"/>
<evidence type="ECO:0000313" key="1">
    <source>
        <dbReference type="EMBL" id="CAB4863628.1"/>
    </source>
</evidence>
<dbReference type="AlphaFoldDB" id="A0A6J7D3H2"/>
<accession>A0A6J7D3H2</accession>